<protein>
    <submittedName>
        <fullName evidence="2">Transmembrane protein, putative</fullName>
    </submittedName>
</protein>
<name>W7XKK1_TETTS</name>
<dbReference type="RefSeq" id="XP_012652510.1">
    <property type="nucleotide sequence ID" value="XM_012797056.1"/>
</dbReference>
<keyword evidence="3" id="KW-1185">Reference proteome</keyword>
<keyword evidence="1 2" id="KW-0812">Transmembrane</keyword>
<dbReference type="EMBL" id="GG662724">
    <property type="protein sequence ID" value="EWS74969.1"/>
    <property type="molecule type" value="Genomic_DNA"/>
</dbReference>
<dbReference type="Proteomes" id="UP000009168">
    <property type="component" value="Unassembled WGS sequence"/>
</dbReference>
<proteinExistence type="predicted"/>
<keyword evidence="1" id="KW-0472">Membrane</keyword>
<organism evidence="2 3">
    <name type="scientific">Tetrahymena thermophila (strain SB210)</name>
    <dbReference type="NCBI Taxonomy" id="312017"/>
    <lineage>
        <taxon>Eukaryota</taxon>
        <taxon>Sar</taxon>
        <taxon>Alveolata</taxon>
        <taxon>Ciliophora</taxon>
        <taxon>Intramacronucleata</taxon>
        <taxon>Oligohymenophorea</taxon>
        <taxon>Hymenostomatida</taxon>
        <taxon>Tetrahymenina</taxon>
        <taxon>Tetrahymenidae</taxon>
        <taxon>Tetrahymena</taxon>
    </lineage>
</organism>
<evidence type="ECO:0000313" key="2">
    <source>
        <dbReference type="EMBL" id="EWS74969.1"/>
    </source>
</evidence>
<feature type="transmembrane region" description="Helical" evidence="1">
    <location>
        <begin position="20"/>
        <end position="45"/>
    </location>
</feature>
<evidence type="ECO:0000256" key="1">
    <source>
        <dbReference type="SAM" id="Phobius"/>
    </source>
</evidence>
<keyword evidence="1" id="KW-1133">Transmembrane helix</keyword>
<evidence type="ECO:0000313" key="3">
    <source>
        <dbReference type="Proteomes" id="UP000009168"/>
    </source>
</evidence>
<accession>W7XKK1</accession>
<gene>
    <name evidence="2" type="ORF">TTHERM_000426309</name>
</gene>
<dbReference type="KEGG" id="tet:TTHERM_000426309"/>
<reference evidence="3" key="1">
    <citation type="journal article" date="2006" name="PLoS Biol.">
        <title>Macronuclear genome sequence of the ciliate Tetrahymena thermophila, a model eukaryote.</title>
        <authorList>
            <person name="Eisen J.A."/>
            <person name="Coyne R.S."/>
            <person name="Wu M."/>
            <person name="Wu D."/>
            <person name="Thiagarajan M."/>
            <person name="Wortman J.R."/>
            <person name="Badger J.H."/>
            <person name="Ren Q."/>
            <person name="Amedeo P."/>
            <person name="Jones K.M."/>
            <person name="Tallon L.J."/>
            <person name="Delcher A.L."/>
            <person name="Salzberg S.L."/>
            <person name="Silva J.C."/>
            <person name="Haas B.J."/>
            <person name="Majoros W.H."/>
            <person name="Farzad M."/>
            <person name="Carlton J.M."/>
            <person name="Smith R.K. Jr."/>
            <person name="Garg J."/>
            <person name="Pearlman R.E."/>
            <person name="Karrer K.M."/>
            <person name="Sun L."/>
            <person name="Manning G."/>
            <person name="Elde N.C."/>
            <person name="Turkewitz A.P."/>
            <person name="Asai D.J."/>
            <person name="Wilkes D.E."/>
            <person name="Wang Y."/>
            <person name="Cai H."/>
            <person name="Collins K."/>
            <person name="Stewart B.A."/>
            <person name="Lee S.R."/>
            <person name="Wilamowska K."/>
            <person name="Weinberg Z."/>
            <person name="Ruzzo W.L."/>
            <person name="Wloga D."/>
            <person name="Gaertig J."/>
            <person name="Frankel J."/>
            <person name="Tsao C.-C."/>
            <person name="Gorovsky M.A."/>
            <person name="Keeling P.J."/>
            <person name="Waller R.F."/>
            <person name="Patron N.J."/>
            <person name="Cherry J.M."/>
            <person name="Stover N.A."/>
            <person name="Krieger C.J."/>
            <person name="del Toro C."/>
            <person name="Ryder H.F."/>
            <person name="Williamson S.C."/>
            <person name="Barbeau R.A."/>
            <person name="Hamilton E.P."/>
            <person name="Orias E."/>
        </authorList>
    </citation>
    <scope>NUCLEOTIDE SEQUENCE [LARGE SCALE GENOMIC DNA]</scope>
    <source>
        <strain evidence="3">SB210</strain>
    </source>
</reference>
<sequence length="210" mass="24187">MSLLMYKLFEFVNQKNSINILLYLWNYSLLLSICSTFTNPFLLYFQFIIHTKQINKFLIVKFNQLFQQIDLLHFYHPSNKQTKNNLAFLQIARDLSAKELTNNNSRLLLIQAPEAPTITSSDFKIDLASYKLVRGFSLISNISLPNLTAGVDSLLFSTFLILKGRSRVSTIFVVPVAKNELELQIQFTLSTLMPNLIVCFRSKLYSDSLN</sequence>
<dbReference type="InParanoid" id="W7XKK1"/>
<dbReference type="AlphaFoldDB" id="W7XKK1"/>
<dbReference type="GeneID" id="24438906"/>